<dbReference type="GO" id="GO:0016746">
    <property type="term" value="F:acyltransferase activity"/>
    <property type="evidence" value="ECO:0007669"/>
    <property type="project" value="UniProtKB-KW"/>
</dbReference>
<feature type="transmembrane region" description="Helical" evidence="1">
    <location>
        <begin position="110"/>
        <end position="130"/>
    </location>
</feature>
<evidence type="ECO:0000313" key="3">
    <source>
        <dbReference type="EMBL" id="PWJ45018.1"/>
    </source>
</evidence>
<keyword evidence="4" id="KW-1185">Reference proteome</keyword>
<feature type="transmembrane region" description="Helical" evidence="1">
    <location>
        <begin position="338"/>
        <end position="361"/>
    </location>
</feature>
<keyword evidence="3" id="KW-0808">Transferase</keyword>
<feature type="transmembrane region" description="Helical" evidence="1">
    <location>
        <begin position="299"/>
        <end position="318"/>
    </location>
</feature>
<feature type="transmembrane region" description="Helical" evidence="1">
    <location>
        <begin position="12"/>
        <end position="30"/>
    </location>
</feature>
<keyword evidence="1" id="KW-1133">Transmembrane helix</keyword>
<feature type="transmembrane region" description="Helical" evidence="1">
    <location>
        <begin position="137"/>
        <end position="157"/>
    </location>
</feature>
<dbReference type="Pfam" id="PF07786">
    <property type="entry name" value="HGSNAT_cat"/>
    <property type="match status" value="1"/>
</dbReference>
<feature type="transmembrane region" description="Helical" evidence="1">
    <location>
        <begin position="88"/>
        <end position="104"/>
    </location>
</feature>
<sequence length="369" mass="40970">MKESDRVLSLDVLRGATVAFMIMVNNPGSWSTIYAPLKHAAWHGCTPTDLVFPFFLFIVGVSIGFSMYSARSKKERHPQLIKKIISRSLKLIGIGLFLAAFPYFELTTLRFPGVLQRIGIVFFFCAILFLKVDWQGLCAIIITVLLGYWGMMTLIPIPEIGAPNLDDPSMTLSAWLDRLVLGNHLWSGTKTWDPEGILSTIPAIGTGLLGVLAGIWFKQPIVGQKKVAGSLIFGIIICALGWGWGYLFPINKGLWSSSFVLYTAGWASIGLSLSYWLLDVQKRGRNLVLPFKVFGLNPMAVYFLSGIVARLVVIKGAIGDQSLKSWAYENIYLSTLSPLNASLAYAVTFISLMYLVAWWLYKKNIVIKV</sequence>
<evidence type="ECO:0000256" key="1">
    <source>
        <dbReference type="SAM" id="Phobius"/>
    </source>
</evidence>
<dbReference type="Proteomes" id="UP000245535">
    <property type="component" value="Unassembled WGS sequence"/>
</dbReference>
<keyword evidence="3" id="KW-0012">Acyltransferase</keyword>
<dbReference type="OrthoDB" id="9788724at2"/>
<dbReference type="InterPro" id="IPR012429">
    <property type="entry name" value="HGSNAT_cat"/>
</dbReference>
<comment type="caution">
    <text evidence="3">The sequence shown here is derived from an EMBL/GenBank/DDBJ whole genome shotgun (WGS) entry which is preliminary data.</text>
</comment>
<organism evidence="3 4">
    <name type="scientific">Sediminitomix flava</name>
    <dbReference type="NCBI Taxonomy" id="379075"/>
    <lineage>
        <taxon>Bacteria</taxon>
        <taxon>Pseudomonadati</taxon>
        <taxon>Bacteroidota</taxon>
        <taxon>Cytophagia</taxon>
        <taxon>Cytophagales</taxon>
        <taxon>Flammeovirgaceae</taxon>
        <taxon>Sediminitomix</taxon>
    </lineage>
</organism>
<feature type="transmembrane region" description="Helical" evidence="1">
    <location>
        <begin position="196"/>
        <end position="217"/>
    </location>
</feature>
<feature type="domain" description="Heparan-alpha-glucosaminide N-acetyltransferase catalytic" evidence="2">
    <location>
        <begin position="6"/>
        <end position="153"/>
    </location>
</feature>
<keyword evidence="1" id="KW-0472">Membrane</keyword>
<evidence type="ECO:0000313" key="4">
    <source>
        <dbReference type="Proteomes" id="UP000245535"/>
    </source>
</evidence>
<protein>
    <submittedName>
        <fullName evidence="3">Putative acyltransferase</fullName>
    </submittedName>
</protein>
<dbReference type="PANTHER" id="PTHR31061">
    <property type="entry name" value="LD22376P"/>
    <property type="match status" value="1"/>
</dbReference>
<feature type="transmembrane region" description="Helical" evidence="1">
    <location>
        <begin position="259"/>
        <end position="278"/>
    </location>
</feature>
<keyword evidence="1" id="KW-0812">Transmembrane</keyword>
<proteinExistence type="predicted"/>
<name>A0A315ZJL1_SEDFL</name>
<dbReference type="AlphaFoldDB" id="A0A315ZJL1"/>
<feature type="transmembrane region" description="Helical" evidence="1">
    <location>
        <begin position="229"/>
        <end position="247"/>
    </location>
</feature>
<dbReference type="PANTHER" id="PTHR31061:SF24">
    <property type="entry name" value="LD22376P"/>
    <property type="match status" value="1"/>
</dbReference>
<feature type="transmembrane region" description="Helical" evidence="1">
    <location>
        <begin position="50"/>
        <end position="68"/>
    </location>
</feature>
<dbReference type="EMBL" id="QGDO01000001">
    <property type="protein sequence ID" value="PWJ45018.1"/>
    <property type="molecule type" value="Genomic_DNA"/>
</dbReference>
<reference evidence="3 4" key="1">
    <citation type="submission" date="2018-03" db="EMBL/GenBank/DDBJ databases">
        <title>Genomic Encyclopedia of Archaeal and Bacterial Type Strains, Phase II (KMG-II): from individual species to whole genera.</title>
        <authorList>
            <person name="Goeker M."/>
        </authorList>
    </citation>
    <scope>NUCLEOTIDE SEQUENCE [LARGE SCALE GENOMIC DNA]</scope>
    <source>
        <strain evidence="3 4">DSM 28229</strain>
    </source>
</reference>
<accession>A0A315ZJL1</accession>
<evidence type="ECO:0000259" key="2">
    <source>
        <dbReference type="Pfam" id="PF07786"/>
    </source>
</evidence>
<gene>
    <name evidence="3" type="ORF">BC781_1011416</name>
</gene>
<dbReference type="RefSeq" id="WP_109616474.1">
    <property type="nucleotide sequence ID" value="NZ_QGDO01000001.1"/>
</dbReference>